<keyword evidence="2" id="KW-1185">Reference proteome</keyword>
<organism evidence="1 2">
    <name type="scientific">Pseudoteredinibacter isoporae</name>
    <dbReference type="NCBI Taxonomy" id="570281"/>
    <lineage>
        <taxon>Bacteria</taxon>
        <taxon>Pseudomonadati</taxon>
        <taxon>Pseudomonadota</taxon>
        <taxon>Gammaproteobacteria</taxon>
        <taxon>Cellvibrionales</taxon>
        <taxon>Cellvibrionaceae</taxon>
        <taxon>Pseudoteredinibacter</taxon>
    </lineage>
</organism>
<dbReference type="Proteomes" id="UP000528457">
    <property type="component" value="Unassembled WGS sequence"/>
</dbReference>
<dbReference type="RefSeq" id="WP_166851676.1">
    <property type="nucleotide sequence ID" value="NZ_JAAONY010000001.1"/>
</dbReference>
<keyword evidence="1" id="KW-0808">Transferase</keyword>
<dbReference type="SUPFAM" id="SSF53335">
    <property type="entry name" value="S-adenosyl-L-methionine-dependent methyltransferases"/>
    <property type="match status" value="1"/>
</dbReference>
<dbReference type="Gene3D" id="3.40.50.150">
    <property type="entry name" value="Vaccinia Virus protein VP39"/>
    <property type="match status" value="1"/>
</dbReference>
<proteinExistence type="predicted"/>
<protein>
    <submittedName>
        <fullName evidence="1">Cyclopropane fatty-acyl-phospholipid synthase-like methyltransferase</fullName>
    </submittedName>
</protein>
<dbReference type="AlphaFoldDB" id="A0A7X0JQG0"/>
<comment type="caution">
    <text evidence="1">The sequence shown here is derived from an EMBL/GenBank/DDBJ whole genome shotgun (WGS) entry which is preliminary data.</text>
</comment>
<accession>A0A7X0JQG0</accession>
<evidence type="ECO:0000313" key="2">
    <source>
        <dbReference type="Proteomes" id="UP000528457"/>
    </source>
</evidence>
<keyword evidence="1" id="KW-0489">Methyltransferase</keyword>
<sequence length="204" mass="23728">MSDIDSNKPFSQACENNRQPIYEVLKDTFANKKTILEIGSGTGQHAVYMAPRMNHLQWQTSDLSENVEGINRWINDEKVVNVLRPLEIDIEKHWPNTDLLKNFDGLYTANTCHIMPWETVRKFFVGLKGMEEGSRLAIYGPFKYQGQFTSESNERFEHWLKAQEAHRGIRDFEAIAEEANKSGFELLKDHNMPANNQLLIWQKR</sequence>
<dbReference type="PANTHER" id="PTHR20974">
    <property type="entry name" value="UPF0585 PROTEIN CG18661"/>
    <property type="match status" value="1"/>
</dbReference>
<evidence type="ECO:0000313" key="1">
    <source>
        <dbReference type="EMBL" id="MBB6520297.1"/>
    </source>
</evidence>
<dbReference type="EMBL" id="JACHHT010000001">
    <property type="protein sequence ID" value="MBB6520297.1"/>
    <property type="molecule type" value="Genomic_DNA"/>
</dbReference>
<dbReference type="Pfam" id="PF06080">
    <property type="entry name" value="DUF938"/>
    <property type="match status" value="1"/>
</dbReference>
<dbReference type="InterPro" id="IPR029063">
    <property type="entry name" value="SAM-dependent_MTases_sf"/>
</dbReference>
<dbReference type="GO" id="GO:0032259">
    <property type="term" value="P:methylation"/>
    <property type="evidence" value="ECO:0007669"/>
    <property type="project" value="UniProtKB-KW"/>
</dbReference>
<dbReference type="PANTHER" id="PTHR20974:SF0">
    <property type="entry name" value="UPF0585 PROTEIN CG18661"/>
    <property type="match status" value="1"/>
</dbReference>
<name>A0A7X0JQG0_9GAMM</name>
<reference evidence="1 2" key="1">
    <citation type="submission" date="2020-08" db="EMBL/GenBank/DDBJ databases">
        <title>Genomic Encyclopedia of Type Strains, Phase IV (KMG-IV): sequencing the most valuable type-strain genomes for metagenomic binning, comparative biology and taxonomic classification.</title>
        <authorList>
            <person name="Goeker M."/>
        </authorList>
    </citation>
    <scope>NUCLEOTIDE SEQUENCE [LARGE SCALE GENOMIC DNA]</scope>
    <source>
        <strain evidence="1 2">DSM 22368</strain>
    </source>
</reference>
<dbReference type="InParanoid" id="A0A7X0JQG0"/>
<gene>
    <name evidence="1" type="ORF">HNR48_000575</name>
</gene>
<dbReference type="InterPro" id="IPR010342">
    <property type="entry name" value="DUF938"/>
</dbReference>
<dbReference type="GO" id="GO:0008168">
    <property type="term" value="F:methyltransferase activity"/>
    <property type="evidence" value="ECO:0007669"/>
    <property type="project" value="UniProtKB-KW"/>
</dbReference>